<evidence type="ECO:0000256" key="1">
    <source>
        <dbReference type="ARBA" id="ARBA00004141"/>
    </source>
</evidence>
<dbReference type="PANTHER" id="PTHR14856:SF9">
    <property type="entry name" value="PQ-LOOP REPEAT-CONTAINING PROTEIN 1"/>
    <property type="match status" value="1"/>
</dbReference>
<dbReference type="EMBL" id="LT598465">
    <property type="protein sequence ID" value="SCU90304.1"/>
    <property type="molecule type" value="Genomic_DNA"/>
</dbReference>
<dbReference type="InterPro" id="IPR052241">
    <property type="entry name" value="SLC66/Scramblase_ANY1"/>
</dbReference>
<dbReference type="GO" id="GO:0045332">
    <property type="term" value="P:phospholipid translocation"/>
    <property type="evidence" value="ECO:0007669"/>
    <property type="project" value="TreeGrafter"/>
</dbReference>
<feature type="transmembrane region" description="Helical" evidence="5">
    <location>
        <begin position="294"/>
        <end position="316"/>
    </location>
</feature>
<accession>A0A1G4JIL4</accession>
<dbReference type="GO" id="GO:0005802">
    <property type="term" value="C:trans-Golgi network"/>
    <property type="evidence" value="ECO:0007669"/>
    <property type="project" value="TreeGrafter"/>
</dbReference>
<dbReference type="GO" id="GO:0005768">
    <property type="term" value="C:endosome"/>
    <property type="evidence" value="ECO:0007669"/>
    <property type="project" value="TreeGrafter"/>
</dbReference>
<proteinExistence type="predicted"/>
<feature type="transmembrane region" description="Helical" evidence="5">
    <location>
        <begin position="204"/>
        <end position="221"/>
    </location>
</feature>
<protein>
    <submittedName>
        <fullName evidence="6">LAMI_0E01486g1_1</fullName>
    </submittedName>
</protein>
<dbReference type="STRING" id="1230905.A0A1G4JIL4"/>
<feature type="transmembrane region" description="Helical" evidence="5">
    <location>
        <begin position="233"/>
        <end position="256"/>
    </location>
</feature>
<reference evidence="6 7" key="1">
    <citation type="submission" date="2016-03" db="EMBL/GenBank/DDBJ databases">
        <authorList>
            <person name="Devillers H."/>
        </authorList>
    </citation>
    <scope>NUCLEOTIDE SEQUENCE [LARGE SCALE GENOMIC DNA]</scope>
    <source>
        <strain evidence="6">CBS 11717</strain>
    </source>
</reference>
<keyword evidence="7" id="KW-1185">Reference proteome</keyword>
<feature type="transmembrane region" description="Helical" evidence="5">
    <location>
        <begin position="64"/>
        <end position="87"/>
    </location>
</feature>
<dbReference type="Gene3D" id="1.20.1280.290">
    <property type="match status" value="1"/>
</dbReference>
<dbReference type="GO" id="GO:0042147">
    <property type="term" value="P:retrograde transport, endosome to Golgi"/>
    <property type="evidence" value="ECO:0007669"/>
    <property type="project" value="TreeGrafter"/>
</dbReference>
<dbReference type="PANTHER" id="PTHR14856">
    <property type="entry name" value="PQ-LOOP REPEAT-CONTAINING PROTEIN 1-LIKE PROTEIN"/>
    <property type="match status" value="1"/>
</dbReference>
<dbReference type="Proteomes" id="UP000191024">
    <property type="component" value="Chromosome E"/>
</dbReference>
<gene>
    <name evidence="6" type="ORF">LAMI_0E01486G</name>
</gene>
<keyword evidence="3 5" id="KW-1133">Transmembrane helix</keyword>
<name>A0A1G4JIL4_9SACH</name>
<keyword evidence="4 5" id="KW-0472">Membrane</keyword>
<dbReference type="InterPro" id="IPR006603">
    <property type="entry name" value="PQ-loop_rpt"/>
</dbReference>
<dbReference type="Pfam" id="PF04193">
    <property type="entry name" value="PQ-loop"/>
    <property type="match status" value="1"/>
</dbReference>
<evidence type="ECO:0000256" key="5">
    <source>
        <dbReference type="SAM" id="Phobius"/>
    </source>
</evidence>
<feature type="transmembrane region" description="Helical" evidence="5">
    <location>
        <begin position="268"/>
        <end position="287"/>
    </location>
</feature>
<evidence type="ECO:0000256" key="2">
    <source>
        <dbReference type="ARBA" id="ARBA00022692"/>
    </source>
</evidence>
<dbReference type="AlphaFoldDB" id="A0A1G4JIL4"/>
<organism evidence="6 7">
    <name type="scientific">Lachancea mirantina</name>
    <dbReference type="NCBI Taxonomy" id="1230905"/>
    <lineage>
        <taxon>Eukaryota</taxon>
        <taxon>Fungi</taxon>
        <taxon>Dikarya</taxon>
        <taxon>Ascomycota</taxon>
        <taxon>Saccharomycotina</taxon>
        <taxon>Saccharomycetes</taxon>
        <taxon>Saccharomycetales</taxon>
        <taxon>Saccharomycetaceae</taxon>
        <taxon>Lachancea</taxon>
    </lineage>
</organism>
<dbReference type="GO" id="GO:0005829">
    <property type="term" value="C:cytosol"/>
    <property type="evidence" value="ECO:0007669"/>
    <property type="project" value="GOC"/>
</dbReference>
<keyword evidence="2 5" id="KW-0812">Transmembrane</keyword>
<dbReference type="GO" id="GO:0016020">
    <property type="term" value="C:membrane"/>
    <property type="evidence" value="ECO:0007669"/>
    <property type="project" value="UniProtKB-SubCell"/>
</dbReference>
<evidence type="ECO:0000313" key="7">
    <source>
        <dbReference type="Proteomes" id="UP000191024"/>
    </source>
</evidence>
<sequence>MSDGGTVGEQPSHRGPESYFPKIDQFYIPDWLTMQFVLSNVICFTPLVSYGTTVLSIRRSKTALGFSIDICATMLIASIFRVSYYLITPYEITLLRQSLVMIFIQLVLLHTSLRYRPEEYKSENLEPVESFGQLVHDVWLEYFPLDPFSGSDWKNLLKSLSYRNLSDFAFKLILVFVYKFLKFFDPSYKRFMSFWQWNDEKTFWKFLGIFTVLQMSIAVFLSRIMNWDGFAQWVGSLIGTLGLLIESLLPLPQISILNKLKSVQGFKFILLISWLCGDVLKISYLMFGAKNISVLFLFFALFQMSLDIYIAAQYIYYRFYYPRVVESTPESIELTEIK</sequence>
<dbReference type="OrthoDB" id="292213at2759"/>
<evidence type="ECO:0000256" key="4">
    <source>
        <dbReference type="ARBA" id="ARBA00023136"/>
    </source>
</evidence>
<evidence type="ECO:0000313" key="6">
    <source>
        <dbReference type="EMBL" id="SCU90304.1"/>
    </source>
</evidence>
<evidence type="ECO:0000256" key="3">
    <source>
        <dbReference type="ARBA" id="ARBA00022989"/>
    </source>
</evidence>
<feature type="transmembrane region" description="Helical" evidence="5">
    <location>
        <begin position="168"/>
        <end position="184"/>
    </location>
</feature>
<comment type="subcellular location">
    <subcellularLocation>
        <location evidence="1">Membrane</location>
        <topology evidence="1">Multi-pass membrane protein</topology>
    </subcellularLocation>
</comment>
<feature type="transmembrane region" description="Helical" evidence="5">
    <location>
        <begin position="36"/>
        <end position="57"/>
    </location>
</feature>